<dbReference type="Pfam" id="PF00155">
    <property type="entry name" value="Aminotran_1_2"/>
    <property type="match status" value="1"/>
</dbReference>
<dbReference type="NCBIfam" id="TIGR01822">
    <property type="entry name" value="2am3keto_CoA"/>
    <property type="match status" value="1"/>
</dbReference>
<dbReference type="NCBIfam" id="NF005394">
    <property type="entry name" value="PRK06939.1"/>
    <property type="match status" value="1"/>
</dbReference>
<dbReference type="EMBL" id="PIPZ01000002">
    <property type="protein sequence ID" value="RUO59892.1"/>
    <property type="molecule type" value="Genomic_DNA"/>
</dbReference>
<reference evidence="10" key="1">
    <citation type="journal article" date="2018" name="Front. Microbiol.">
        <title>Genome-Based Analysis Reveals the Taxonomy and Diversity of the Family Idiomarinaceae.</title>
        <authorList>
            <person name="Liu Y."/>
            <person name="Lai Q."/>
            <person name="Shao Z."/>
        </authorList>
    </citation>
    <scope>NUCLEOTIDE SEQUENCE [LARGE SCALE GENOMIC DNA]</scope>
    <source>
        <strain evidence="10">PIM1</strain>
    </source>
</reference>
<keyword evidence="6 7" id="KW-0012">Acyltransferase</keyword>
<dbReference type="GO" id="GO:0019518">
    <property type="term" value="P:L-threonine catabolic process to glycine"/>
    <property type="evidence" value="ECO:0007669"/>
    <property type="project" value="UniProtKB-UniRule"/>
</dbReference>
<dbReference type="GO" id="GO:0030170">
    <property type="term" value="F:pyridoxal phosphate binding"/>
    <property type="evidence" value="ECO:0007669"/>
    <property type="project" value="UniProtKB-UniRule"/>
</dbReference>
<protein>
    <recommendedName>
        <fullName evidence="7">2-amino-3-ketobutyrate coenzyme A ligase</fullName>
        <shortName evidence="7">AKB ligase</shortName>
        <ecNumber evidence="7">2.3.1.29</ecNumber>
    </recommendedName>
    <alternativeName>
        <fullName evidence="7">Glycine acetyltransferase</fullName>
    </alternativeName>
</protein>
<keyword evidence="10" id="KW-1185">Reference proteome</keyword>
<gene>
    <name evidence="7" type="primary">kbl</name>
    <name evidence="9" type="ORF">CWI76_07115</name>
</gene>
<comment type="function">
    <text evidence="7">Catalyzes the cleavage of 2-amino-3-ketobutyrate to glycine and acetyl-CoA.</text>
</comment>
<feature type="binding site" evidence="7">
    <location>
        <position position="136"/>
    </location>
    <ligand>
        <name>substrate</name>
    </ligand>
</feature>
<evidence type="ECO:0000256" key="6">
    <source>
        <dbReference type="ARBA" id="ARBA00023315"/>
    </source>
</evidence>
<comment type="pathway">
    <text evidence="1">Cofactor biosynthesis; biotin biosynthesis.</text>
</comment>
<dbReference type="InterPro" id="IPR001917">
    <property type="entry name" value="Aminotrans_II_pyridoxalP_BS"/>
</dbReference>
<comment type="pathway">
    <text evidence="7">Amino-acid degradation; L-threonine degradation via oxydo-reductase pathway; glycine from L-threonine: step 2/2.</text>
</comment>
<dbReference type="InterPro" id="IPR050087">
    <property type="entry name" value="AON_synthase_class-II"/>
</dbReference>
<evidence type="ECO:0000256" key="2">
    <source>
        <dbReference type="ARBA" id="ARBA00005029"/>
    </source>
</evidence>
<dbReference type="PANTHER" id="PTHR13693">
    <property type="entry name" value="CLASS II AMINOTRANSFERASE/8-AMINO-7-OXONONANOATE SYNTHASE"/>
    <property type="match status" value="1"/>
</dbReference>
<evidence type="ECO:0000256" key="1">
    <source>
        <dbReference type="ARBA" id="ARBA00004746"/>
    </source>
</evidence>
<evidence type="ECO:0000256" key="3">
    <source>
        <dbReference type="ARBA" id="ARBA00010008"/>
    </source>
</evidence>
<evidence type="ECO:0000313" key="9">
    <source>
        <dbReference type="EMBL" id="RUO59892.1"/>
    </source>
</evidence>
<dbReference type="GO" id="GO:0005829">
    <property type="term" value="C:cytosol"/>
    <property type="evidence" value="ECO:0007669"/>
    <property type="project" value="TreeGrafter"/>
</dbReference>
<dbReference type="SUPFAM" id="SSF53383">
    <property type="entry name" value="PLP-dependent transferases"/>
    <property type="match status" value="1"/>
</dbReference>
<dbReference type="UniPathway" id="UPA00046">
    <property type="reaction ID" value="UER00506"/>
</dbReference>
<dbReference type="InterPro" id="IPR015422">
    <property type="entry name" value="PyrdxlP-dep_Trfase_small"/>
</dbReference>
<dbReference type="FunFam" id="3.40.640.10:FF:000006">
    <property type="entry name" value="5-aminolevulinate synthase, mitochondrial"/>
    <property type="match status" value="1"/>
</dbReference>
<dbReference type="OrthoDB" id="9807157at2"/>
<comment type="subunit">
    <text evidence="7">Homodimer.</text>
</comment>
<comment type="similarity">
    <text evidence="3">Belongs to the class-II pyridoxal-phosphate-dependent aminotransferase family. BioF subfamily.</text>
</comment>
<keyword evidence="4 7" id="KW-0808">Transferase</keyword>
<dbReference type="Gene3D" id="3.40.640.10">
    <property type="entry name" value="Type I PLP-dependent aspartate aminotransferase-like (Major domain)"/>
    <property type="match status" value="1"/>
</dbReference>
<comment type="catalytic activity">
    <reaction evidence="7">
        <text>glycine + acetyl-CoA = (2S)-2-amino-3-oxobutanoate + CoA</text>
        <dbReference type="Rhea" id="RHEA:20736"/>
        <dbReference type="ChEBI" id="CHEBI:57287"/>
        <dbReference type="ChEBI" id="CHEBI:57288"/>
        <dbReference type="ChEBI" id="CHEBI:57305"/>
        <dbReference type="ChEBI" id="CHEBI:78948"/>
        <dbReference type="EC" id="2.3.1.29"/>
    </reaction>
</comment>
<dbReference type="GO" id="GO:0008890">
    <property type="term" value="F:glycine C-acetyltransferase activity"/>
    <property type="evidence" value="ECO:0007669"/>
    <property type="project" value="UniProtKB-UniRule"/>
</dbReference>
<feature type="binding site" evidence="7">
    <location>
        <position position="368"/>
    </location>
    <ligand>
        <name>substrate</name>
    </ligand>
</feature>
<organism evidence="9 10">
    <name type="scientific">Pseudidiomarina marina</name>
    <dbReference type="NCBI Taxonomy" id="502366"/>
    <lineage>
        <taxon>Bacteria</taxon>
        <taxon>Pseudomonadati</taxon>
        <taxon>Pseudomonadota</taxon>
        <taxon>Gammaproteobacteria</taxon>
        <taxon>Alteromonadales</taxon>
        <taxon>Idiomarinaceae</taxon>
        <taxon>Pseudidiomarina</taxon>
    </lineage>
</organism>
<name>A0A432YG16_9GAMM</name>
<dbReference type="InterPro" id="IPR011282">
    <property type="entry name" value="2am3keto_CoA_ligase"/>
</dbReference>
<dbReference type="Proteomes" id="UP000288127">
    <property type="component" value="Unassembled WGS sequence"/>
</dbReference>
<feature type="binding site" description="in other chain" evidence="7">
    <location>
        <position position="185"/>
    </location>
    <ligand>
        <name>pyridoxal 5'-phosphate</name>
        <dbReference type="ChEBI" id="CHEBI:597326"/>
        <note>ligand shared between dimeric partners</note>
    </ligand>
</feature>
<dbReference type="FunFam" id="3.90.1150.10:FF:000004">
    <property type="entry name" value="2-amino-3-ketobutyrate coenzyme A ligase"/>
    <property type="match status" value="1"/>
</dbReference>
<dbReference type="HAMAP" id="MF_00985">
    <property type="entry name" value="2am3keto_CoA_ligase"/>
    <property type="match status" value="1"/>
</dbReference>
<dbReference type="InterPro" id="IPR015424">
    <property type="entry name" value="PyrdxlP-dep_Trfase"/>
</dbReference>
<evidence type="ECO:0000256" key="7">
    <source>
        <dbReference type="HAMAP-Rule" id="MF_00985"/>
    </source>
</evidence>
<dbReference type="InterPro" id="IPR015421">
    <property type="entry name" value="PyrdxlP-dep_Trfase_major"/>
</dbReference>
<dbReference type="PANTHER" id="PTHR13693:SF102">
    <property type="entry name" value="2-AMINO-3-KETOBUTYRATE COENZYME A LIGASE, MITOCHONDRIAL"/>
    <property type="match status" value="1"/>
</dbReference>
<feature type="modified residue" description="N6-(pyridoxal phosphate)lysine" evidence="7">
    <location>
        <position position="244"/>
    </location>
</feature>
<dbReference type="AlphaFoldDB" id="A0A432YG16"/>
<sequence length="397" mass="43440">MKQDFYQQLETQLEELKNEGLYKSERIILGDQDAEIEVGNGESVLNFCANNYLGLANNSELIKAAKQGLDEHGFGTASVRFICGTQDIHKTLEAKLSAFLGTEDTILYSSCFDANGGLFETLMGPEDAIISDELNHASIIDGIRLSKAKRYRYKNNDMADLEAQLKQAKADGARNILIATDGVFSMDGVIANLNGICDLADEYGALVMMDDCHATGFLGENGKGTHEYCNVMGRVDIITGTLGKALGGASGGYTSGKKPVIDWLRQRSRPYLFSNSVAPAIVQASIRVLEMLENGHDLRQKLWDNANYFRSEMTKAGFTLSGADHAIIPVMIGDARLASEMADRMLQEGIYVVGFSFPVVPRGKARIRTQMSAAHTREQLDRAIDAFTRIGKDLGII</sequence>
<accession>A0A432YG16</accession>
<comment type="caution">
    <text evidence="9">The sequence shown here is derived from an EMBL/GenBank/DDBJ whole genome shotgun (WGS) entry which is preliminary data.</text>
</comment>
<dbReference type="InterPro" id="IPR004839">
    <property type="entry name" value="Aminotransferase_I/II_large"/>
</dbReference>
<evidence type="ECO:0000256" key="5">
    <source>
        <dbReference type="ARBA" id="ARBA00022898"/>
    </source>
</evidence>
<feature type="domain" description="Aminotransferase class I/classII large" evidence="8">
    <location>
        <begin position="43"/>
        <end position="387"/>
    </location>
</feature>
<comment type="cofactor">
    <cofactor evidence="7">
        <name>pyridoxal 5'-phosphate</name>
        <dbReference type="ChEBI" id="CHEBI:597326"/>
    </cofactor>
    <text evidence="7">Binds 1 pyridoxal phosphate per subunit.</text>
</comment>
<feature type="binding site" evidence="7">
    <location>
        <begin position="274"/>
        <end position="275"/>
    </location>
    <ligand>
        <name>pyridoxal 5'-phosphate</name>
        <dbReference type="ChEBI" id="CHEBI:597326"/>
        <note>ligand shared between dimeric partners</note>
    </ligand>
</feature>
<feature type="binding site" description="in other chain" evidence="7">
    <location>
        <begin position="111"/>
        <end position="112"/>
    </location>
    <ligand>
        <name>pyridoxal 5'-phosphate</name>
        <dbReference type="ChEBI" id="CHEBI:597326"/>
        <note>ligand shared between dimeric partners</note>
    </ligand>
</feature>
<comment type="caution">
    <text evidence="7">Lacks conserved residue(s) required for the propagation of feature annotation.</text>
</comment>
<dbReference type="EC" id="2.3.1.29" evidence="7"/>
<evidence type="ECO:0000259" key="8">
    <source>
        <dbReference type="Pfam" id="PF00155"/>
    </source>
</evidence>
<evidence type="ECO:0000313" key="10">
    <source>
        <dbReference type="Proteomes" id="UP000288127"/>
    </source>
</evidence>
<dbReference type="CDD" id="cd06454">
    <property type="entry name" value="KBL_like"/>
    <property type="match status" value="1"/>
</dbReference>
<dbReference type="PROSITE" id="PS00599">
    <property type="entry name" value="AA_TRANSFER_CLASS_2"/>
    <property type="match status" value="1"/>
</dbReference>
<keyword evidence="5 7" id="KW-0663">Pyridoxal phosphate</keyword>
<dbReference type="RefSeq" id="WP_126759644.1">
    <property type="nucleotide sequence ID" value="NZ_CP085233.1"/>
</dbReference>
<proteinExistence type="inferred from homology"/>
<evidence type="ECO:0000256" key="4">
    <source>
        <dbReference type="ARBA" id="ARBA00022679"/>
    </source>
</evidence>
<dbReference type="Gene3D" id="3.90.1150.10">
    <property type="entry name" value="Aspartate Aminotransferase, domain 1"/>
    <property type="match status" value="1"/>
</dbReference>
<feature type="binding site" description="in other chain" evidence="7">
    <location>
        <begin position="241"/>
        <end position="244"/>
    </location>
    <ligand>
        <name>pyridoxal 5'-phosphate</name>
        <dbReference type="ChEBI" id="CHEBI:597326"/>
        <note>ligand shared between dimeric partners</note>
    </ligand>
</feature>
<comment type="pathway">
    <text evidence="2">Porphyrin-containing compound metabolism; protoporphyrin-IX biosynthesis; 5-aminolevulinate from glycine: step 1/1.</text>
</comment>